<comment type="caution">
    <text evidence="1">The sequence shown here is derived from an EMBL/GenBank/DDBJ whole genome shotgun (WGS) entry which is preliminary data.</text>
</comment>
<dbReference type="AlphaFoldDB" id="U2V6X6"/>
<evidence type="ECO:0000313" key="2">
    <source>
        <dbReference type="Proteomes" id="UP000016638"/>
    </source>
</evidence>
<proteinExistence type="predicted"/>
<reference evidence="1 2" key="1">
    <citation type="submission" date="2013-08" db="EMBL/GenBank/DDBJ databases">
        <authorList>
            <person name="Durkin A.S."/>
            <person name="Haft D.R."/>
            <person name="McCorrison J."/>
            <person name="Torralba M."/>
            <person name="Gillis M."/>
            <person name="Haft D.H."/>
            <person name="Methe B."/>
            <person name="Sutton G."/>
            <person name="Nelson K.E."/>
        </authorList>
    </citation>
    <scope>NUCLEOTIDE SEQUENCE [LARGE SCALE GENOMIC DNA]</scope>
    <source>
        <strain evidence="1 2">F0195</strain>
    </source>
</reference>
<keyword evidence="2" id="KW-1185">Reference proteome</keyword>
<organism evidence="1 2">
    <name type="scientific">Olsenella profusa F0195</name>
    <dbReference type="NCBI Taxonomy" id="1125712"/>
    <lineage>
        <taxon>Bacteria</taxon>
        <taxon>Bacillati</taxon>
        <taxon>Actinomycetota</taxon>
        <taxon>Coriobacteriia</taxon>
        <taxon>Coriobacteriales</taxon>
        <taxon>Atopobiaceae</taxon>
        <taxon>Olsenella</taxon>
    </lineage>
</organism>
<dbReference type="PATRIC" id="fig|1125712.3.peg.1208"/>
<protein>
    <submittedName>
        <fullName evidence="1">Uncharacterized protein</fullName>
    </submittedName>
</protein>
<dbReference type="Proteomes" id="UP000016638">
    <property type="component" value="Unassembled WGS sequence"/>
</dbReference>
<dbReference type="OrthoDB" id="3186493at2"/>
<dbReference type="STRING" id="1125712.HMPREF1316_0074"/>
<dbReference type="eggNOG" id="ENOG5034AHZ">
    <property type="taxonomic scope" value="Bacteria"/>
</dbReference>
<accession>U2V6X6</accession>
<gene>
    <name evidence="1" type="ORF">HMPREF1316_0074</name>
</gene>
<dbReference type="RefSeq" id="WP_021726250.1">
    <property type="nucleotide sequence ID" value="NZ_AWEZ01000045.1"/>
</dbReference>
<dbReference type="EMBL" id="AWEZ01000045">
    <property type="protein sequence ID" value="ERL08381.1"/>
    <property type="molecule type" value="Genomic_DNA"/>
</dbReference>
<name>U2V6X6_9ACTN</name>
<sequence length="129" mass="13597">MLQHDYLLELIAQFVEVVSSALRRALGSGDLSAAGEVEEAIAGLLDIDPVIALQLSPDSLVTMMVLSGVGDSVAEYVGYALDKVGDAYATAGRGELAEVRHAQAQAVYGSFGLEEHSVPPELRGLDKQL</sequence>
<evidence type="ECO:0000313" key="1">
    <source>
        <dbReference type="EMBL" id="ERL08381.1"/>
    </source>
</evidence>